<dbReference type="PROSITE" id="PS51294">
    <property type="entry name" value="HTH_MYB"/>
    <property type="match status" value="1"/>
</dbReference>
<dbReference type="Pfam" id="PF00249">
    <property type="entry name" value="Myb_DNA-binding"/>
    <property type="match status" value="1"/>
</dbReference>
<name>A0A836C595_9CHLO</name>
<feature type="compositionally biased region" description="Low complexity" evidence="1">
    <location>
        <begin position="727"/>
        <end position="743"/>
    </location>
</feature>
<proteinExistence type="predicted"/>
<dbReference type="AlphaFoldDB" id="A0A836C595"/>
<dbReference type="InterPro" id="IPR009057">
    <property type="entry name" value="Homeodomain-like_sf"/>
</dbReference>
<feature type="compositionally biased region" description="Low complexity" evidence="1">
    <location>
        <begin position="109"/>
        <end position="133"/>
    </location>
</feature>
<reference evidence="4" key="1">
    <citation type="journal article" date="2020" name="bioRxiv">
        <title>Comparative genomics of Chlamydomonas.</title>
        <authorList>
            <person name="Craig R.J."/>
            <person name="Hasan A.R."/>
            <person name="Ness R.W."/>
            <person name="Keightley P.D."/>
        </authorList>
    </citation>
    <scope>NUCLEOTIDE SEQUENCE</scope>
    <source>
        <strain evidence="4">CCAP 11/70</strain>
    </source>
</reference>
<feature type="compositionally biased region" description="Basic and acidic residues" evidence="1">
    <location>
        <begin position="360"/>
        <end position="369"/>
    </location>
</feature>
<feature type="region of interest" description="Disordered" evidence="1">
    <location>
        <begin position="464"/>
        <end position="587"/>
    </location>
</feature>
<feature type="compositionally biased region" description="Basic and acidic residues" evidence="1">
    <location>
        <begin position="97"/>
        <end position="106"/>
    </location>
</feature>
<organism evidence="4 5">
    <name type="scientific">Edaphochlamys debaryana</name>
    <dbReference type="NCBI Taxonomy" id="47281"/>
    <lineage>
        <taxon>Eukaryota</taxon>
        <taxon>Viridiplantae</taxon>
        <taxon>Chlorophyta</taxon>
        <taxon>core chlorophytes</taxon>
        <taxon>Chlorophyceae</taxon>
        <taxon>CS clade</taxon>
        <taxon>Chlamydomonadales</taxon>
        <taxon>Chlamydomonadales incertae sedis</taxon>
        <taxon>Edaphochlamys</taxon>
    </lineage>
</organism>
<dbReference type="SMART" id="SM00717">
    <property type="entry name" value="SANT"/>
    <property type="match status" value="1"/>
</dbReference>
<dbReference type="EMBL" id="JAEHOE010000003">
    <property type="protein sequence ID" value="KAG2500665.1"/>
    <property type="molecule type" value="Genomic_DNA"/>
</dbReference>
<evidence type="ECO:0000313" key="4">
    <source>
        <dbReference type="EMBL" id="KAG2500665.1"/>
    </source>
</evidence>
<feature type="compositionally biased region" description="Basic and acidic residues" evidence="1">
    <location>
        <begin position="262"/>
        <end position="272"/>
    </location>
</feature>
<dbReference type="SUPFAM" id="SSF46689">
    <property type="entry name" value="Homeodomain-like"/>
    <property type="match status" value="1"/>
</dbReference>
<dbReference type="Gene3D" id="1.10.10.60">
    <property type="entry name" value="Homeodomain-like"/>
    <property type="match status" value="1"/>
</dbReference>
<feature type="compositionally biased region" description="Low complexity" evidence="1">
    <location>
        <begin position="624"/>
        <end position="641"/>
    </location>
</feature>
<feature type="region of interest" description="Disordered" evidence="1">
    <location>
        <begin position="845"/>
        <end position="876"/>
    </location>
</feature>
<evidence type="ECO:0000256" key="1">
    <source>
        <dbReference type="SAM" id="MobiDB-lite"/>
    </source>
</evidence>
<dbReference type="PROSITE" id="PS50090">
    <property type="entry name" value="MYB_LIKE"/>
    <property type="match status" value="1"/>
</dbReference>
<evidence type="ECO:0000259" key="2">
    <source>
        <dbReference type="PROSITE" id="PS50090"/>
    </source>
</evidence>
<keyword evidence="5" id="KW-1185">Reference proteome</keyword>
<dbReference type="Proteomes" id="UP000612055">
    <property type="component" value="Unassembled WGS sequence"/>
</dbReference>
<feature type="compositionally biased region" description="Low complexity" evidence="1">
    <location>
        <begin position="215"/>
        <end position="225"/>
    </location>
</feature>
<evidence type="ECO:0000259" key="3">
    <source>
        <dbReference type="PROSITE" id="PS51294"/>
    </source>
</evidence>
<feature type="region of interest" description="Disordered" evidence="1">
    <location>
        <begin position="784"/>
        <end position="814"/>
    </location>
</feature>
<feature type="region of interest" description="Disordered" evidence="1">
    <location>
        <begin position="97"/>
        <end position="427"/>
    </location>
</feature>
<feature type="region of interest" description="Disordered" evidence="1">
    <location>
        <begin position="618"/>
        <end position="764"/>
    </location>
</feature>
<dbReference type="CDD" id="cd00167">
    <property type="entry name" value="SANT"/>
    <property type="match status" value="1"/>
</dbReference>
<feature type="compositionally biased region" description="Pro residues" evidence="1">
    <location>
        <begin position="669"/>
        <end position="684"/>
    </location>
</feature>
<feature type="domain" description="Myb-like" evidence="2">
    <location>
        <begin position="11"/>
        <end position="52"/>
    </location>
</feature>
<feature type="domain" description="HTH myb-type" evidence="3">
    <location>
        <begin position="1"/>
        <end position="56"/>
    </location>
</feature>
<feature type="compositionally biased region" description="Basic and acidic residues" evidence="1">
    <location>
        <begin position="392"/>
        <end position="416"/>
    </location>
</feature>
<dbReference type="InterPro" id="IPR017930">
    <property type="entry name" value="Myb_dom"/>
</dbReference>
<accession>A0A836C595</accession>
<comment type="caution">
    <text evidence="4">The sequence shown here is derived from an EMBL/GenBank/DDBJ whole genome shotgun (WGS) entry which is preliminary data.</text>
</comment>
<sequence length="917" mass="97724">MSRLKNTLELTLEEEELLVQGFMECGARWTRIAERLPGRTAKQVKSLWYGKLRTKSDRCASLLGRFVRNLAAHPSGRNDAQACEDAYALAVAQRDRDVREMERQDRAAAGISQGPRSSSSQAPGAASGSAGAALCGDRQGSEGVYERDGRGTGAVVKGELTEEVSGPGSGAGGRERRIGRPYPAQSRSSTPLLPPPAAEGPRLTLSRQGAGSGEEGPAAGGRSSELNGTQYARPEPGSPQVRGSGMRATVELPWGARAAGKRAGEVDARELSHALAEPPWPRGTETLTERAWQRGSAGAAGLRGGRPHGSPVLPPPRSGSGGPQPAEAPRPQACRPLSAPGLPLSAVVPARFSTQGHANGLDRRQRSDPPPHGGYQPDRRVMRAEASGRYPDAPHHSERRHSGQRGDPEPHPRQHAPDPSSLASLLAGPMGGQLAALLSQLGQQPGPGIAVAVLPWEEEIGLLGGADPAAAPREPPPKRPRLEPDSDPLPPTAEPSRLRLASASADLGRDYGRRTDGPSAPDRGQAGGRPQQHPMSHRPHPAGNGALVASQSAPAPATHAVEVRERRLVAGGRDQAPPDGGASDRSSFLASARLRAALEAYLGDAREDSGSPLSLQRALTLLGRSSPARPAAPAAQSQRAAPDPEPRPDPDLIAACVGNRAARGGTLWPPAPQPKPEPQPPPQPQTQRQPQARPQLPPQYRGQPAAAAVAQGGGHGHPRRGPHQDRGQPAAPVSVSPPVTARSQAPRAMQGELPGNGLNAQHESLAQYERTVLYERLLQYERPAEHERPAQYERSVQHERPPQYERSVQYERPAEYERSVHQEWPVQYERPAQYERPVAAHERPAQQQGVAYERQPGGPAHRGHPLERQGGRYPEWEDNVGSPEWIDRIRALCRQAGIALPPSGQLPADLAALLYDT</sequence>
<feature type="compositionally biased region" description="Basic and acidic residues" evidence="1">
    <location>
        <begin position="475"/>
        <end position="484"/>
    </location>
</feature>
<gene>
    <name evidence="4" type="ORF">HYH03_001431</name>
</gene>
<dbReference type="InterPro" id="IPR001005">
    <property type="entry name" value="SANT/Myb"/>
</dbReference>
<feature type="compositionally biased region" description="Low complexity" evidence="1">
    <location>
        <begin position="685"/>
        <end position="710"/>
    </location>
</feature>
<feature type="compositionally biased region" description="Basic and acidic residues" evidence="1">
    <location>
        <begin position="507"/>
        <end position="516"/>
    </location>
</feature>
<evidence type="ECO:0000313" key="5">
    <source>
        <dbReference type="Proteomes" id="UP000612055"/>
    </source>
</evidence>
<protein>
    <submittedName>
        <fullName evidence="4">Uncharacterized protein</fullName>
    </submittedName>
</protein>